<evidence type="ECO:0000313" key="3">
    <source>
        <dbReference type="Proteomes" id="UP000464314"/>
    </source>
</evidence>
<name>A0A6P1TSB9_9FIRM</name>
<gene>
    <name evidence="2" type="ORF">Ana3638_20480</name>
</gene>
<protein>
    <recommendedName>
        <fullName evidence="1">AB hydrolase-1 domain-containing protein</fullName>
    </recommendedName>
</protein>
<dbReference type="InterPro" id="IPR029058">
    <property type="entry name" value="AB_hydrolase_fold"/>
</dbReference>
<dbReference type="AlphaFoldDB" id="A0A6P1TSB9"/>
<evidence type="ECO:0000259" key="1">
    <source>
        <dbReference type="Pfam" id="PF00561"/>
    </source>
</evidence>
<dbReference type="SUPFAM" id="SSF53474">
    <property type="entry name" value="alpha/beta-Hydrolases"/>
    <property type="match status" value="1"/>
</dbReference>
<sequence>MRAENNWIDKLKDYFTVITIDTRGHGESDQSYNPDFYSVHNIIKEIETVVKKCGFKEFNYFGPME</sequence>
<dbReference type="InterPro" id="IPR000073">
    <property type="entry name" value="AB_hydrolase_1"/>
</dbReference>
<dbReference type="RefSeq" id="WP_161839683.1">
    <property type="nucleotide sequence ID" value="NZ_CP048000.1"/>
</dbReference>
<evidence type="ECO:0000313" key="2">
    <source>
        <dbReference type="EMBL" id="QHQ62861.1"/>
    </source>
</evidence>
<organism evidence="2 3">
    <name type="scientific">Anaerocolumna sedimenticola</name>
    <dbReference type="NCBI Taxonomy" id="2696063"/>
    <lineage>
        <taxon>Bacteria</taxon>
        <taxon>Bacillati</taxon>
        <taxon>Bacillota</taxon>
        <taxon>Clostridia</taxon>
        <taxon>Lachnospirales</taxon>
        <taxon>Lachnospiraceae</taxon>
        <taxon>Anaerocolumna</taxon>
    </lineage>
</organism>
<dbReference type="Pfam" id="PF00561">
    <property type="entry name" value="Abhydrolase_1"/>
    <property type="match status" value="1"/>
</dbReference>
<keyword evidence="3" id="KW-1185">Reference proteome</keyword>
<dbReference type="KEGG" id="anr:Ana3638_20480"/>
<proteinExistence type="predicted"/>
<dbReference type="Proteomes" id="UP000464314">
    <property type="component" value="Chromosome"/>
</dbReference>
<feature type="domain" description="AB hydrolase-1" evidence="1">
    <location>
        <begin position="8"/>
        <end position="62"/>
    </location>
</feature>
<reference evidence="2 3" key="1">
    <citation type="submission" date="2020-01" db="EMBL/GenBank/DDBJ databases">
        <title>Genome analysis of Anaerocolumna sp. CBA3638.</title>
        <authorList>
            <person name="Kim J."/>
            <person name="Roh S.W."/>
        </authorList>
    </citation>
    <scope>NUCLEOTIDE SEQUENCE [LARGE SCALE GENOMIC DNA]</scope>
    <source>
        <strain evidence="2 3">CBA3638</strain>
    </source>
</reference>
<accession>A0A6P1TSB9</accession>
<dbReference type="EMBL" id="CP048000">
    <property type="protein sequence ID" value="QHQ62861.1"/>
    <property type="molecule type" value="Genomic_DNA"/>
</dbReference>
<dbReference type="Gene3D" id="3.40.50.1820">
    <property type="entry name" value="alpha/beta hydrolase"/>
    <property type="match status" value="1"/>
</dbReference>